<protein>
    <submittedName>
        <fullName evidence="1">Uncharacterized protein</fullName>
    </submittedName>
</protein>
<dbReference type="SUPFAM" id="SSF47781">
    <property type="entry name" value="RuvA domain 2-like"/>
    <property type="match status" value="1"/>
</dbReference>
<organism evidence="1">
    <name type="scientific">hydrothermal vent metagenome</name>
    <dbReference type="NCBI Taxonomy" id="652676"/>
    <lineage>
        <taxon>unclassified sequences</taxon>
        <taxon>metagenomes</taxon>
        <taxon>ecological metagenomes</taxon>
    </lineage>
</organism>
<gene>
    <name evidence="1" type="ORF">MNBD_NITROSPINAE03-1664</name>
</gene>
<dbReference type="AlphaFoldDB" id="A0A3B1CKX6"/>
<name>A0A3B1CKX6_9ZZZZ</name>
<feature type="non-terminal residue" evidence="1">
    <location>
        <position position="107"/>
    </location>
</feature>
<reference evidence="1" key="1">
    <citation type="submission" date="2018-06" db="EMBL/GenBank/DDBJ databases">
        <authorList>
            <person name="Zhirakovskaya E."/>
        </authorList>
    </citation>
    <scope>NUCLEOTIDE SEQUENCE</scope>
</reference>
<evidence type="ECO:0000313" key="1">
    <source>
        <dbReference type="EMBL" id="VAX25373.1"/>
    </source>
</evidence>
<proteinExistence type="predicted"/>
<dbReference type="Gene3D" id="3.40.50.450">
    <property type="match status" value="1"/>
</dbReference>
<sequence length="107" mass="11754">MSDDRLCKIALNTIPYMHPVIFHKLTDACGSACEVFKTSKESLARINDVPESLAEKIKACDPITLAEREIAYADKIGAYIITMDEEGYPKPLLSVFAPPPVLSINGQ</sequence>
<dbReference type="InterPro" id="IPR010994">
    <property type="entry name" value="RuvA_2-like"/>
</dbReference>
<accession>A0A3B1CKX6</accession>
<dbReference type="EMBL" id="UOGB01000328">
    <property type="protein sequence ID" value="VAX25373.1"/>
    <property type="molecule type" value="Genomic_DNA"/>
</dbReference>